<protein>
    <submittedName>
        <fullName evidence="3">Lysophospholipase L1</fullName>
    </submittedName>
</protein>
<dbReference type="Pfam" id="PF13472">
    <property type="entry name" value="Lipase_GDSL_2"/>
    <property type="match status" value="1"/>
</dbReference>
<dbReference type="CDD" id="cd01833">
    <property type="entry name" value="XynB_like"/>
    <property type="match status" value="1"/>
</dbReference>
<dbReference type="AlphaFoldDB" id="A0A1I2LN07"/>
<sequence>MRTAKFTVARSRRALVSAATTAGLVLGTFTGLLLTGAPAQAAPAGSTITGPGGTCVDVSGDDIGVNGAAVQLWACQPQAFDQHWTRGANGSLTVLGRCLDINGNGTAAGTKVELWDCNGVGGQNWQQRANGSLFNPQSGRCLDSPSGATANGTRLQIWDCNGSAAQQFRIGAATGESNGGVLIMPLGDSITDGFNVPGGYRSDLWQYLAADGHTDDFVGSQSNGPARLGDHDHEGHPGWRIDEIDAHAAAWVRATSPRTILLHIGTNDMTQNYDPAGAPARLSTLLTHITDAAPGADVLVSDLIPLADPTLESRAEQYNAAVPGVVSALAAQGRHVHFVSMHTALTTADLADGVHPTAGGYSKMAARWYAALISSPVTRWEAENPAYATVHDADLPSSPTASGGVKAGHIDNADSYLQYTITAPYTGAYRMYVRGGNGMGTTCTHLLTVNGGSAVTVSYPAYGWDEWSMTGVDVQLQQGANTVRFAKGACYAEIDAIDFATLGAPTPWI</sequence>
<dbReference type="PANTHER" id="PTHR30383">
    <property type="entry name" value="THIOESTERASE 1/PROTEASE 1/LYSOPHOSPHOLIPASE L1"/>
    <property type="match status" value="1"/>
</dbReference>
<feature type="signal peptide" evidence="1">
    <location>
        <begin position="1"/>
        <end position="41"/>
    </location>
</feature>
<dbReference type="PANTHER" id="PTHR30383:SF5">
    <property type="entry name" value="SGNH HYDROLASE-TYPE ESTERASE DOMAIN-CONTAINING PROTEIN"/>
    <property type="match status" value="1"/>
</dbReference>
<dbReference type="InterPro" id="IPR036514">
    <property type="entry name" value="SGNH_hydro_sf"/>
</dbReference>
<evidence type="ECO:0000259" key="2">
    <source>
        <dbReference type="PROSITE" id="PS51175"/>
    </source>
</evidence>
<dbReference type="SUPFAM" id="SSF50370">
    <property type="entry name" value="Ricin B-like lectins"/>
    <property type="match status" value="1"/>
</dbReference>
<dbReference type="InterPro" id="IPR006311">
    <property type="entry name" value="TAT_signal"/>
</dbReference>
<gene>
    <name evidence="3" type="ORF">SAMN05216251_12959</name>
</gene>
<dbReference type="InterPro" id="IPR008979">
    <property type="entry name" value="Galactose-bd-like_sf"/>
</dbReference>
<proteinExistence type="predicted"/>
<dbReference type="CDD" id="cd23451">
    <property type="entry name" value="beta-trefoil_Ricin_laminarinase"/>
    <property type="match status" value="1"/>
</dbReference>
<organism evidence="3 4">
    <name type="scientific">Actinacidiphila alni</name>
    <dbReference type="NCBI Taxonomy" id="380248"/>
    <lineage>
        <taxon>Bacteria</taxon>
        <taxon>Bacillati</taxon>
        <taxon>Actinomycetota</taxon>
        <taxon>Actinomycetes</taxon>
        <taxon>Kitasatosporales</taxon>
        <taxon>Streptomycetaceae</taxon>
        <taxon>Actinacidiphila</taxon>
    </lineage>
</organism>
<dbReference type="GO" id="GO:0030246">
    <property type="term" value="F:carbohydrate binding"/>
    <property type="evidence" value="ECO:0007669"/>
    <property type="project" value="InterPro"/>
</dbReference>
<dbReference type="InterPro" id="IPR051532">
    <property type="entry name" value="Ester_Hydrolysis_Enzymes"/>
</dbReference>
<dbReference type="PROSITE" id="PS50231">
    <property type="entry name" value="RICIN_B_LECTIN"/>
    <property type="match status" value="1"/>
</dbReference>
<dbReference type="PROSITE" id="PS51318">
    <property type="entry name" value="TAT"/>
    <property type="match status" value="1"/>
</dbReference>
<name>A0A1I2LN07_9ACTN</name>
<evidence type="ECO:0000256" key="1">
    <source>
        <dbReference type="SAM" id="SignalP"/>
    </source>
</evidence>
<dbReference type="Pfam" id="PF00652">
    <property type="entry name" value="Ricin_B_lectin"/>
    <property type="match status" value="1"/>
</dbReference>
<dbReference type="STRING" id="380248.SAMN05216251_12959"/>
<keyword evidence="4" id="KW-1185">Reference proteome</keyword>
<dbReference type="GO" id="GO:0004622">
    <property type="term" value="F:phosphatidylcholine lysophospholipase activity"/>
    <property type="evidence" value="ECO:0007669"/>
    <property type="project" value="TreeGrafter"/>
</dbReference>
<reference evidence="3 4" key="1">
    <citation type="submission" date="2016-10" db="EMBL/GenBank/DDBJ databases">
        <authorList>
            <person name="de Groot N.N."/>
        </authorList>
    </citation>
    <scope>NUCLEOTIDE SEQUENCE [LARGE SCALE GENOMIC DNA]</scope>
    <source>
        <strain evidence="3 4">CGMCC 4.3510</strain>
    </source>
</reference>
<feature type="chain" id="PRO_5011469840" evidence="1">
    <location>
        <begin position="42"/>
        <end position="509"/>
    </location>
</feature>
<dbReference type="Gene3D" id="3.40.50.1110">
    <property type="entry name" value="SGNH hydrolase"/>
    <property type="match status" value="1"/>
</dbReference>
<dbReference type="SUPFAM" id="SSF49785">
    <property type="entry name" value="Galactose-binding domain-like"/>
    <property type="match status" value="1"/>
</dbReference>
<dbReference type="InterPro" id="IPR035992">
    <property type="entry name" value="Ricin_B-like_lectins"/>
</dbReference>
<dbReference type="SUPFAM" id="SSF52266">
    <property type="entry name" value="SGNH hydrolase"/>
    <property type="match status" value="1"/>
</dbReference>
<evidence type="ECO:0000313" key="4">
    <source>
        <dbReference type="Proteomes" id="UP000199323"/>
    </source>
</evidence>
<dbReference type="SMART" id="SM00458">
    <property type="entry name" value="RICIN"/>
    <property type="match status" value="1"/>
</dbReference>
<dbReference type="Proteomes" id="UP000199323">
    <property type="component" value="Unassembled WGS sequence"/>
</dbReference>
<keyword evidence="1" id="KW-0732">Signal</keyword>
<accession>A0A1I2LN07</accession>
<dbReference type="RefSeq" id="WP_093717401.1">
    <property type="nucleotide sequence ID" value="NZ_FONG01000029.1"/>
</dbReference>
<evidence type="ECO:0000313" key="3">
    <source>
        <dbReference type="EMBL" id="SFF79840.1"/>
    </source>
</evidence>
<dbReference type="InterPro" id="IPR000772">
    <property type="entry name" value="Ricin_B_lectin"/>
</dbReference>
<dbReference type="OrthoDB" id="468550at2"/>
<dbReference type="InterPro" id="IPR013830">
    <property type="entry name" value="SGNH_hydro"/>
</dbReference>
<dbReference type="InterPro" id="IPR005084">
    <property type="entry name" value="CBM6"/>
</dbReference>
<dbReference type="Gene3D" id="2.80.10.50">
    <property type="match status" value="1"/>
</dbReference>
<dbReference type="Gene3D" id="2.60.120.260">
    <property type="entry name" value="Galactose-binding domain-like"/>
    <property type="match status" value="1"/>
</dbReference>
<dbReference type="PROSITE" id="PS51175">
    <property type="entry name" value="CBM6"/>
    <property type="match status" value="1"/>
</dbReference>
<feature type="domain" description="CBM6" evidence="2">
    <location>
        <begin position="378"/>
        <end position="500"/>
    </location>
</feature>
<dbReference type="EMBL" id="FONG01000029">
    <property type="protein sequence ID" value="SFF79840.1"/>
    <property type="molecule type" value="Genomic_DNA"/>
</dbReference>